<gene>
    <name evidence="2" type="ORF">Q619_VDC00316G0001</name>
</gene>
<proteinExistence type="predicted"/>
<reference evidence="2 3" key="1">
    <citation type="submission" date="2013-12" db="EMBL/GenBank/DDBJ databases">
        <title>A Varibaculum cambriense genome reconstructed from a premature infant gut community with otherwise low bacterial novelty that shifts toward anaerobic metabolism during the third week of life.</title>
        <authorList>
            <person name="Brown C.T."/>
            <person name="Sharon I."/>
            <person name="Thomas B.C."/>
            <person name="Castelle C.J."/>
            <person name="Morowitz M.J."/>
            <person name="Banfield J.F."/>
        </authorList>
    </citation>
    <scope>NUCLEOTIDE SEQUENCE [LARGE SCALE GENOMIC DNA]</scope>
    <source>
        <strain evidence="3">DORA_11</strain>
    </source>
</reference>
<sequence length="67" mass="7318">MTYRATSPLTPFDANTDASKSNSARVARTINEMTRNRYNTKTSNRAHRIGEKYGFGSVGARTSSGTS</sequence>
<evidence type="ECO:0000256" key="1">
    <source>
        <dbReference type="SAM" id="MobiDB-lite"/>
    </source>
</evidence>
<evidence type="ECO:0000313" key="2">
    <source>
        <dbReference type="EMBL" id="ETJ00204.1"/>
    </source>
</evidence>
<dbReference type="Proteomes" id="UP000018855">
    <property type="component" value="Unassembled WGS sequence"/>
</dbReference>
<feature type="non-terminal residue" evidence="2">
    <location>
        <position position="1"/>
    </location>
</feature>
<comment type="caution">
    <text evidence="2">The sequence shown here is derived from an EMBL/GenBank/DDBJ whole genome shotgun (WGS) entry which is preliminary data.</text>
</comment>
<dbReference type="EMBL" id="AZMJ01000316">
    <property type="protein sequence ID" value="ETJ00204.1"/>
    <property type="molecule type" value="Genomic_DNA"/>
</dbReference>
<dbReference type="AlphaFoldDB" id="W1V880"/>
<protein>
    <submittedName>
        <fullName evidence="2">Uncharacterized protein</fullName>
    </submittedName>
</protein>
<organism evidence="2 3">
    <name type="scientific">Veillonella dispar DORA_11</name>
    <dbReference type="NCBI Taxonomy" id="1403949"/>
    <lineage>
        <taxon>Bacteria</taxon>
        <taxon>Bacillati</taxon>
        <taxon>Bacillota</taxon>
        <taxon>Negativicutes</taxon>
        <taxon>Veillonellales</taxon>
        <taxon>Veillonellaceae</taxon>
        <taxon>Veillonella</taxon>
    </lineage>
</organism>
<accession>W1V880</accession>
<dbReference type="PATRIC" id="fig|1403949.3.peg.339"/>
<evidence type="ECO:0000313" key="3">
    <source>
        <dbReference type="Proteomes" id="UP000018855"/>
    </source>
</evidence>
<name>W1V880_9FIRM</name>
<feature type="region of interest" description="Disordered" evidence="1">
    <location>
        <begin position="1"/>
        <end position="23"/>
    </location>
</feature>